<dbReference type="Proteomes" id="UP000032304">
    <property type="component" value="Chromosome 1"/>
</dbReference>
<dbReference type="InterPro" id="IPR049198">
    <property type="entry name" value="DUF6865"/>
</dbReference>
<sequence length="121" mass="13511">MGKTPTGSKELARELLIAISSFVPDTDLNAEHASKNIDATNGAAVTKTDGAEKYRSELILKLDFEELILLKLERGKFECYLTCTAQISCFRKNEDAQSSAVEDWRWRWIRGGGPVEVFELG</sequence>
<gene>
    <name evidence="1" type="ORF">B456_001G185600</name>
</gene>
<dbReference type="Gramene" id="KJB06220">
    <property type="protein sequence ID" value="KJB06220"/>
    <property type="gene ID" value="B456_001G185600"/>
</dbReference>
<dbReference type="Pfam" id="PF21737">
    <property type="entry name" value="DUF6865"/>
    <property type="match status" value="1"/>
</dbReference>
<dbReference type="PANTHER" id="PTHR35282:SF11">
    <property type="entry name" value="EG5651"/>
    <property type="match status" value="1"/>
</dbReference>
<keyword evidence="2" id="KW-1185">Reference proteome</keyword>
<dbReference type="PANTHER" id="PTHR35282">
    <property type="entry name" value="F5D14.24 PROTEIN"/>
    <property type="match status" value="1"/>
</dbReference>
<dbReference type="EMBL" id="CM001740">
    <property type="protein sequence ID" value="KJB06220.1"/>
    <property type="molecule type" value="Genomic_DNA"/>
</dbReference>
<accession>A0A0D2QFS9</accession>
<organism evidence="1 2">
    <name type="scientific">Gossypium raimondii</name>
    <name type="common">Peruvian cotton</name>
    <name type="synonym">Gossypium klotzschianum subsp. raimondii</name>
    <dbReference type="NCBI Taxonomy" id="29730"/>
    <lineage>
        <taxon>Eukaryota</taxon>
        <taxon>Viridiplantae</taxon>
        <taxon>Streptophyta</taxon>
        <taxon>Embryophyta</taxon>
        <taxon>Tracheophyta</taxon>
        <taxon>Spermatophyta</taxon>
        <taxon>Magnoliopsida</taxon>
        <taxon>eudicotyledons</taxon>
        <taxon>Gunneridae</taxon>
        <taxon>Pentapetalae</taxon>
        <taxon>rosids</taxon>
        <taxon>malvids</taxon>
        <taxon>Malvales</taxon>
        <taxon>Malvaceae</taxon>
        <taxon>Malvoideae</taxon>
        <taxon>Gossypium</taxon>
    </lineage>
</organism>
<evidence type="ECO:0000313" key="2">
    <source>
        <dbReference type="Proteomes" id="UP000032304"/>
    </source>
</evidence>
<protein>
    <submittedName>
        <fullName evidence="1">Uncharacterized protein</fullName>
    </submittedName>
</protein>
<dbReference type="AlphaFoldDB" id="A0A0D2QFS9"/>
<reference evidence="1 2" key="1">
    <citation type="journal article" date="2012" name="Nature">
        <title>Repeated polyploidization of Gossypium genomes and the evolution of spinnable cotton fibres.</title>
        <authorList>
            <person name="Paterson A.H."/>
            <person name="Wendel J.F."/>
            <person name="Gundlach H."/>
            <person name="Guo H."/>
            <person name="Jenkins J."/>
            <person name="Jin D."/>
            <person name="Llewellyn D."/>
            <person name="Showmaker K.C."/>
            <person name="Shu S."/>
            <person name="Udall J."/>
            <person name="Yoo M.J."/>
            <person name="Byers R."/>
            <person name="Chen W."/>
            <person name="Doron-Faigenboim A."/>
            <person name="Duke M.V."/>
            <person name="Gong L."/>
            <person name="Grimwood J."/>
            <person name="Grover C."/>
            <person name="Grupp K."/>
            <person name="Hu G."/>
            <person name="Lee T.H."/>
            <person name="Li J."/>
            <person name="Lin L."/>
            <person name="Liu T."/>
            <person name="Marler B.S."/>
            <person name="Page J.T."/>
            <person name="Roberts A.W."/>
            <person name="Romanel E."/>
            <person name="Sanders W.S."/>
            <person name="Szadkowski E."/>
            <person name="Tan X."/>
            <person name="Tang H."/>
            <person name="Xu C."/>
            <person name="Wang J."/>
            <person name="Wang Z."/>
            <person name="Zhang D."/>
            <person name="Zhang L."/>
            <person name="Ashrafi H."/>
            <person name="Bedon F."/>
            <person name="Bowers J.E."/>
            <person name="Brubaker C.L."/>
            <person name="Chee P.W."/>
            <person name="Das S."/>
            <person name="Gingle A.R."/>
            <person name="Haigler C.H."/>
            <person name="Harker D."/>
            <person name="Hoffmann L.V."/>
            <person name="Hovav R."/>
            <person name="Jones D.C."/>
            <person name="Lemke C."/>
            <person name="Mansoor S."/>
            <person name="ur Rahman M."/>
            <person name="Rainville L.N."/>
            <person name="Rambani A."/>
            <person name="Reddy U.K."/>
            <person name="Rong J.K."/>
            <person name="Saranga Y."/>
            <person name="Scheffler B.E."/>
            <person name="Scheffler J.A."/>
            <person name="Stelly D.M."/>
            <person name="Triplett B.A."/>
            <person name="Van Deynze A."/>
            <person name="Vaslin M.F."/>
            <person name="Waghmare V.N."/>
            <person name="Walford S.A."/>
            <person name="Wright R.J."/>
            <person name="Zaki E.A."/>
            <person name="Zhang T."/>
            <person name="Dennis E.S."/>
            <person name="Mayer K.F."/>
            <person name="Peterson D.G."/>
            <person name="Rokhsar D.S."/>
            <person name="Wang X."/>
            <person name="Schmutz J."/>
        </authorList>
    </citation>
    <scope>NUCLEOTIDE SEQUENCE [LARGE SCALE GENOMIC DNA]</scope>
</reference>
<evidence type="ECO:0000313" key="1">
    <source>
        <dbReference type="EMBL" id="KJB06220.1"/>
    </source>
</evidence>
<proteinExistence type="predicted"/>
<name>A0A0D2QFS9_GOSRA</name>